<reference evidence="4" key="1">
    <citation type="submission" date="2023-03" db="EMBL/GenBank/DDBJ databases">
        <authorList>
            <person name="Steffen K."/>
            <person name="Cardenas P."/>
        </authorList>
    </citation>
    <scope>NUCLEOTIDE SEQUENCE</scope>
</reference>
<organism evidence="4 5">
    <name type="scientific">Geodia barretti</name>
    <name type="common">Barrett's horny sponge</name>
    <dbReference type="NCBI Taxonomy" id="519541"/>
    <lineage>
        <taxon>Eukaryota</taxon>
        <taxon>Metazoa</taxon>
        <taxon>Porifera</taxon>
        <taxon>Demospongiae</taxon>
        <taxon>Heteroscleromorpha</taxon>
        <taxon>Tetractinellida</taxon>
        <taxon>Astrophorina</taxon>
        <taxon>Geodiidae</taxon>
        <taxon>Geodia</taxon>
    </lineage>
</organism>
<dbReference type="Gene3D" id="2.60.40.10">
    <property type="entry name" value="Immunoglobulins"/>
    <property type="match status" value="1"/>
</dbReference>
<keyword evidence="5" id="KW-1185">Reference proteome</keyword>
<dbReference type="EMBL" id="CASHTH010002940">
    <property type="protein sequence ID" value="CAI8037500.1"/>
    <property type="molecule type" value="Genomic_DNA"/>
</dbReference>
<dbReference type="InterPro" id="IPR003961">
    <property type="entry name" value="FN3_dom"/>
</dbReference>
<evidence type="ECO:0000259" key="3">
    <source>
        <dbReference type="PROSITE" id="PS50853"/>
    </source>
</evidence>
<protein>
    <recommendedName>
        <fullName evidence="3">Fibronectin type-III domain-containing protein</fullName>
    </recommendedName>
</protein>
<accession>A0AA35SWN5</accession>
<keyword evidence="2" id="KW-0812">Transmembrane</keyword>
<dbReference type="SUPFAM" id="SSF49265">
    <property type="entry name" value="Fibronectin type III"/>
    <property type="match status" value="1"/>
</dbReference>
<evidence type="ECO:0000256" key="1">
    <source>
        <dbReference type="ARBA" id="ARBA00022737"/>
    </source>
</evidence>
<dbReference type="CDD" id="cd00063">
    <property type="entry name" value="FN3"/>
    <property type="match status" value="1"/>
</dbReference>
<dbReference type="Proteomes" id="UP001174909">
    <property type="component" value="Unassembled WGS sequence"/>
</dbReference>
<name>A0AA35SWN5_GEOBA</name>
<comment type="caution">
    <text evidence="4">The sequence shown here is derived from an EMBL/GenBank/DDBJ whole genome shotgun (WGS) entry which is preliminary data.</text>
</comment>
<keyword evidence="1" id="KW-0677">Repeat</keyword>
<dbReference type="InterPro" id="IPR050991">
    <property type="entry name" value="ECM_Regulatory_Proteins"/>
</dbReference>
<dbReference type="InterPro" id="IPR036116">
    <property type="entry name" value="FN3_sf"/>
</dbReference>
<evidence type="ECO:0000313" key="5">
    <source>
        <dbReference type="Proteomes" id="UP001174909"/>
    </source>
</evidence>
<feature type="transmembrane region" description="Helical" evidence="2">
    <location>
        <begin position="168"/>
        <end position="195"/>
    </location>
</feature>
<dbReference type="Pfam" id="PF00041">
    <property type="entry name" value="fn3"/>
    <property type="match status" value="1"/>
</dbReference>
<evidence type="ECO:0000256" key="2">
    <source>
        <dbReference type="SAM" id="Phobius"/>
    </source>
</evidence>
<dbReference type="SMART" id="SM00060">
    <property type="entry name" value="FN3"/>
    <property type="match status" value="1"/>
</dbReference>
<feature type="domain" description="Fibronectin type-III" evidence="3">
    <location>
        <begin position="59"/>
        <end position="151"/>
    </location>
</feature>
<gene>
    <name evidence="4" type="ORF">GBAR_LOCUS20969</name>
</gene>
<keyword evidence="2" id="KW-1133">Transmembrane helix</keyword>
<evidence type="ECO:0000313" key="4">
    <source>
        <dbReference type="EMBL" id="CAI8037500.1"/>
    </source>
</evidence>
<proteinExistence type="predicted"/>
<dbReference type="PROSITE" id="PS50853">
    <property type="entry name" value="FN3"/>
    <property type="match status" value="1"/>
</dbReference>
<dbReference type="InterPro" id="IPR013783">
    <property type="entry name" value="Ig-like_fold"/>
</dbReference>
<dbReference type="PANTHER" id="PTHR46708:SF2">
    <property type="entry name" value="FIBRONECTIN TYPE-III DOMAIN-CONTAINING PROTEIN"/>
    <property type="match status" value="1"/>
</dbReference>
<sequence>MIHYDSSGGHNGSISLNSSTDNFELTGLMEENTYTISIFASSVDLPSTTIELQVRLIPAPGLVSVSVSSIAATSISLSWSVSSGMVASWEVVWRPTDRGTESTSGLLSDTTYTILQLDPSTIYTLTITATNVAGTNTSLPIIVSTVPTVEEILKRENIDATCSETHKYLVITGGLAGGVLFIVTTASIIAVVFVLKCCRARSLAPKTSNTGFPDSTDVILER</sequence>
<dbReference type="AlphaFoldDB" id="A0AA35SWN5"/>
<keyword evidence="2" id="KW-0472">Membrane</keyword>
<dbReference type="PANTHER" id="PTHR46708">
    <property type="entry name" value="TENASCIN"/>
    <property type="match status" value="1"/>
</dbReference>